<name>A0A0K0HEF5_SALBC</name>
<evidence type="ECO:0000313" key="2">
    <source>
        <dbReference type="EMBL" id="CCC31769.1"/>
    </source>
</evidence>
<gene>
    <name evidence="2" type="ordered locus">SBG_2717</name>
</gene>
<dbReference type="GeneID" id="44981729"/>
<organism evidence="2 3">
    <name type="scientific">Salmonella bongori (strain ATCC 43975 / DSM 13772 / NCTC 12419)</name>
    <dbReference type="NCBI Taxonomy" id="218493"/>
    <lineage>
        <taxon>Bacteria</taxon>
        <taxon>Pseudomonadati</taxon>
        <taxon>Pseudomonadota</taxon>
        <taxon>Gammaproteobacteria</taxon>
        <taxon>Enterobacterales</taxon>
        <taxon>Enterobacteriaceae</taxon>
        <taxon>Salmonella</taxon>
    </lineage>
</organism>
<feature type="region of interest" description="Disordered" evidence="1">
    <location>
        <begin position="1"/>
        <end position="22"/>
    </location>
</feature>
<dbReference type="Proteomes" id="UP000000289">
    <property type="component" value="Chromosome"/>
</dbReference>
<reference evidence="2 3" key="1">
    <citation type="journal article" date="2011" name="PLoS Pathog.">
        <title>Salmonella bongori provides insights into the evolution of the Salmonellae.</title>
        <authorList>
            <person name="Fookes M."/>
            <person name="Schroeder G.N."/>
            <person name="Langridge G.C."/>
            <person name="Blondel C.J."/>
            <person name="Mammina C."/>
            <person name="Connor T.R."/>
            <person name="Seth-Smith H."/>
            <person name="Vernikos G.S."/>
            <person name="Robinson K.S."/>
            <person name="Sanders M."/>
            <person name="Petty N.K."/>
            <person name="Kingsley R.A."/>
            <person name="Baumler A.J."/>
            <person name="Nuccio S.P."/>
            <person name="Contreras I."/>
            <person name="Santiviago C.A."/>
            <person name="Maskell D."/>
            <person name="Barrow P."/>
            <person name="Humphrey T."/>
            <person name="Nastasi A."/>
            <person name="Roberts M."/>
            <person name="Frankel G."/>
            <person name="Parkhill J."/>
            <person name="Dougan G."/>
            <person name="Thomson N.R."/>
        </authorList>
    </citation>
    <scope>NUCLEOTIDE SEQUENCE [LARGE SCALE GENOMIC DNA]</scope>
    <source>
        <strain evidence="3">ATCC 43975 / DSM 13772 / NCTC 12419</strain>
    </source>
</reference>
<sequence>MQHTLLKENLSDEKELKDEKRPRIPDELVFTAQQKITLSCGKSQITLYPNGKVVIKGEYILSDAEGVNRLSGGRIEVN</sequence>
<dbReference type="EMBL" id="FR877557">
    <property type="protein sequence ID" value="CCC31769.1"/>
    <property type="molecule type" value="Genomic_DNA"/>
</dbReference>
<evidence type="ECO:0000313" key="3">
    <source>
        <dbReference type="Proteomes" id="UP000000289"/>
    </source>
</evidence>
<dbReference type="KEGG" id="sbg:SBG_2717"/>
<dbReference type="RefSeq" id="WP_001164882.1">
    <property type="nucleotide sequence ID" value="NC_015761.1"/>
</dbReference>
<evidence type="ECO:0000256" key="1">
    <source>
        <dbReference type="SAM" id="MobiDB-lite"/>
    </source>
</evidence>
<protein>
    <recommendedName>
        <fullName evidence="4">DUF2345 domain-containing protein</fullName>
    </recommendedName>
</protein>
<accession>A0A0K0HEF5</accession>
<dbReference type="eggNOG" id="ENOG5031TXQ">
    <property type="taxonomic scope" value="Bacteria"/>
</dbReference>
<evidence type="ECO:0008006" key="4">
    <source>
        <dbReference type="Google" id="ProtNLM"/>
    </source>
</evidence>
<proteinExistence type="predicted"/>
<dbReference type="AlphaFoldDB" id="A0A0K0HEF5"/>